<dbReference type="EMBL" id="JACHOU010000021">
    <property type="protein sequence ID" value="MBB6357178.1"/>
    <property type="molecule type" value="Genomic_DNA"/>
</dbReference>
<keyword evidence="2" id="KW-1133">Transmembrane helix</keyword>
<dbReference type="AlphaFoldDB" id="A0A7X0KNH4"/>
<keyword evidence="2" id="KW-0812">Transmembrane</keyword>
<feature type="transmembrane region" description="Helical" evidence="2">
    <location>
        <begin position="34"/>
        <end position="58"/>
    </location>
</feature>
<reference evidence="3 4" key="1">
    <citation type="submission" date="2020-08" db="EMBL/GenBank/DDBJ databases">
        <title>Genomic Encyclopedia of Type Strains, Phase IV (KMG-IV): sequencing the most valuable type-strain genomes for metagenomic binning, comparative biology and taxonomic classification.</title>
        <authorList>
            <person name="Goeker M."/>
        </authorList>
    </citation>
    <scope>NUCLEOTIDE SEQUENCE [LARGE SCALE GENOMIC DNA]</scope>
    <source>
        <strain evidence="3 4">DSM 7051</strain>
    </source>
</reference>
<keyword evidence="4" id="KW-1185">Reference proteome</keyword>
<name>A0A7X0KNH4_9HYPH</name>
<evidence type="ECO:0000256" key="2">
    <source>
        <dbReference type="SAM" id="Phobius"/>
    </source>
</evidence>
<evidence type="ECO:0000313" key="4">
    <source>
        <dbReference type="Proteomes" id="UP000536262"/>
    </source>
</evidence>
<dbReference type="Proteomes" id="UP000536262">
    <property type="component" value="Unassembled WGS sequence"/>
</dbReference>
<organism evidence="3 4">
    <name type="scientific">Aminobacter aganoensis</name>
    <dbReference type="NCBI Taxonomy" id="83264"/>
    <lineage>
        <taxon>Bacteria</taxon>
        <taxon>Pseudomonadati</taxon>
        <taxon>Pseudomonadota</taxon>
        <taxon>Alphaproteobacteria</taxon>
        <taxon>Hyphomicrobiales</taxon>
        <taxon>Phyllobacteriaceae</taxon>
        <taxon>Aminobacter</taxon>
    </lineage>
</organism>
<feature type="region of interest" description="Disordered" evidence="1">
    <location>
        <begin position="1"/>
        <end position="29"/>
    </location>
</feature>
<proteinExistence type="predicted"/>
<dbReference type="RefSeq" id="WP_055978438.1">
    <property type="nucleotide sequence ID" value="NZ_BAABEG010000001.1"/>
</dbReference>
<evidence type="ECO:0000256" key="1">
    <source>
        <dbReference type="SAM" id="MobiDB-lite"/>
    </source>
</evidence>
<gene>
    <name evidence="3" type="ORF">GGR00_004999</name>
</gene>
<comment type="caution">
    <text evidence="3">The sequence shown here is derived from an EMBL/GenBank/DDBJ whole genome shotgun (WGS) entry which is preliminary data.</text>
</comment>
<keyword evidence="2" id="KW-0472">Membrane</keyword>
<evidence type="ECO:0000313" key="3">
    <source>
        <dbReference type="EMBL" id="MBB6357178.1"/>
    </source>
</evidence>
<sequence length="63" mass="6427">MSSNTGEIDETTVRLRPAGPEKPKAKKPATARDALMTCVLVLYPALATVGAIAASLLLSGTSA</sequence>
<protein>
    <submittedName>
        <fullName evidence="3">Uncharacterized protein</fullName>
    </submittedName>
</protein>
<accession>A0A7X0KNH4</accession>